<comment type="caution">
    <text evidence="14">The sequence shown here is derived from an EMBL/GenBank/DDBJ whole genome shotgun (WGS) entry which is preliminary data.</text>
</comment>
<keyword evidence="8" id="KW-0472">Membrane</keyword>
<dbReference type="InterPro" id="IPR022157">
    <property type="entry name" value="Dynactin"/>
</dbReference>
<comment type="function">
    <text evidence="9">Plays a role in maintaining the mitochondrial genome and in controlling the mtDNA escape. Involved in the regulation of mtDNA nucleotide structure and number. May have a dispensable role in early maturation of pre-rRNA.</text>
</comment>
<feature type="region of interest" description="Disordered" evidence="11">
    <location>
        <begin position="922"/>
        <end position="942"/>
    </location>
</feature>
<reference evidence="14 15" key="1">
    <citation type="submission" date="2019-07" db="EMBL/GenBank/DDBJ databases">
        <title>Rhodotorula toruloides NBRC10032 genome sequencing.</title>
        <authorList>
            <person name="Shida Y."/>
            <person name="Takaku H."/>
            <person name="Ogasawara W."/>
            <person name="Mori K."/>
        </authorList>
    </citation>
    <scope>NUCLEOTIDE SEQUENCE [LARGE SCALE GENOMIC DNA]</scope>
    <source>
        <strain evidence="14 15">NBRC10032</strain>
    </source>
</reference>
<feature type="domain" description="Mitochondrial escape protein 2 C-terminal" evidence="12">
    <location>
        <begin position="1369"/>
        <end position="1866"/>
    </location>
</feature>
<sequence>MGEMHRSGSLANVSSAGMRRQTVPQRVYDELAAKLSIVERRRAEDLDKLRELDRLREEADEWNRVRAKTKARVVELAGEVRELRKENKDLAVERHSAQTKFDDLQEQVEHSLLDKEIAESELEEATARSKELEERVGELEIELEVLREENARLEGLGDAEIARAAKGGGEGEEGTTVPSSLAFRQLEKQNARLKDALIKMRDLTSESEANMKRKIESLEKELDLSADLQSDLDNMAVELEEAEAKIEDLKAQLDIAAEAQDMLEELTERNMKLHDDNEVLKADVEELEALKEIADELEETHLETEKQMQGELDLKDMQLQDLRRRSESLEGACLDYEGTIGQFREVVITLQGDLERLREHQAAQAGESLTLSNQSQAMLNLNLKLQSSVLKSQVKAIDIELRKLEAQQASAHLEIIKPYLLPSFFESDSDAVEALLFFERVAYKVELLNTFIEQNHAVGEALDGVVPEDLAGVCETRAKLARFAALNRRFAAHLRRCQPDTFLKMGRVYREVAPTERRIDAFIDALRKEELMEVECGKEIDGLIAQAEHLAETHLQDSDPILDLAERETAFIVALDHDFDTIAVAAGFAKQTIATLVNDPDVIVELGDGNMDEALFKPLQNLVDGSRNAKVLTKKLLRRFEDLGASSTALSLDLAQGFETLAFNSGAIASALLKLASDIQSYCAEIRPSKQPLELITLHTIAKEIAAIELGKHSVRPLDEVNSLLSQLSQNISTTVITAMDPDHVVKLSYEAPWHARVLELQSTAAINVDAERKVVQLNEELRDIARDLRSKEQECQESLVKIELMEKRLEGVRRQAEAIVQLEAELAKSRKQERTYEEANEVLQRDLDEMEHEIDKLKQSAAVTEKQGASSSTGLDSIAYEGNMETSYLVEQITSLRSAIRFLRGENAYLKSQDLLGDLDKLPSCGLPPTPPLTPEPPEPSDDLYRLPPDPMSLAQSFSMRSKQLLREARLVSATPRLVDVSHVAPLGADSKKAWHPVRRDPRNQLWAEKEPPFTPPPLQPSPIPYIPPATAPQHPHESRKVGVLYYDMLFPIRFAIWDVRFLVSKLQQEDLLAKVRELVPKDQDFDVNIEGVDPRAKDGGAFVRFSFTVPERIRKEIEAEMEASEEGESVDEAVKKTRAKEAEEKVAAVIEKEARDALQKSGFRPWFSLGRPCRAFLVRGRPWMEDMNRFPSREIRVEYEGNEIPQEELYQIFRPYGKIHDIVPSPKSARIIYTSIRSASAARNCLHAAAVTSTIPAPPSPPGSPPPLTVMRILYAEKQRTNYIWDFMSSHPRITIPLLVALIGSISYLVFDPIREVAVRAHVEGTFDANQWRFVRWLKKETIGRLGLAGLRGLDAKDTGTGIEKERETAKEQLTNWVNDVPDTFIIVTGPQGSGKTALVEEVLGDGKNVLTIDCNQLIKAGRSDTKLVSELASTVGYWPQFVLASSISNMIDLASMGLIGQKAGFTASLDQQLKSILEVTATALSSVAAATRARSAAALAANTSQKEVVARREAVATQLRTEGVRDGRLDTVAGNGVVAELGGGIEGPAAGIENEVGLDVKVEIVGPTSSMVVREAAKMTAIAESAESGEDPAASAGPAVERLPVVVIKGFAAKGEAKQEILWDVLSEWAAVLVENQIAHVIFTSDSVTLAKPLARALPSKPFNMISLTDASPEASLQYVSAKLASFDQTLPAEAFPSVARLGGRQTDLELLVQKIRAGQTVDEAVEDLIQRNASEIRKNLFGDDEDEAKGFKWTRDQALALVKGLSEKGELKYNETLLTLFGGDDAPLRALESAALISVGHLNGRPSVIRPGKPVYRAACERVLQDTAFKAAVDFRAVSASIKAANADISGAQAELVELSRLFTSDKGRWAFGGGSVVPKEIEVRVGQLLAKMRSGEEKAEQLAAEKARLLSILKETE</sequence>
<dbReference type="InterPro" id="IPR035979">
    <property type="entry name" value="RBD_domain_sf"/>
</dbReference>
<dbReference type="Proteomes" id="UP000321518">
    <property type="component" value="Unassembled WGS sequence"/>
</dbReference>
<dbReference type="Pfam" id="PF12455">
    <property type="entry name" value="Dynactin"/>
    <property type="match status" value="1"/>
</dbReference>
<evidence type="ECO:0000256" key="11">
    <source>
        <dbReference type="SAM" id="MobiDB-lite"/>
    </source>
</evidence>
<evidence type="ECO:0000256" key="5">
    <source>
        <dbReference type="ARBA" id="ARBA00022792"/>
    </source>
</evidence>
<evidence type="ECO:0000313" key="15">
    <source>
        <dbReference type="Proteomes" id="UP000321518"/>
    </source>
</evidence>
<name>A0A511KN66_RHOTO</name>
<feature type="coiled-coil region" evidence="10">
    <location>
        <begin position="183"/>
        <end position="307"/>
    </location>
</feature>
<dbReference type="InterPro" id="IPR039627">
    <property type="entry name" value="Yme2_C"/>
</dbReference>
<keyword evidence="6" id="KW-1133">Transmembrane helix</keyword>
<feature type="domain" description="Dynein associated protein" evidence="13">
    <location>
        <begin position="350"/>
        <end position="639"/>
    </location>
</feature>
<keyword evidence="5" id="KW-0999">Mitochondrion inner membrane</keyword>
<dbReference type="GO" id="GO:0003676">
    <property type="term" value="F:nucleic acid binding"/>
    <property type="evidence" value="ECO:0007669"/>
    <property type="project" value="InterPro"/>
</dbReference>
<evidence type="ECO:0000313" key="14">
    <source>
        <dbReference type="EMBL" id="GEM11828.1"/>
    </source>
</evidence>
<evidence type="ECO:0000259" key="12">
    <source>
        <dbReference type="Pfam" id="PF10443"/>
    </source>
</evidence>
<evidence type="ECO:0000256" key="10">
    <source>
        <dbReference type="SAM" id="Coils"/>
    </source>
</evidence>
<evidence type="ECO:0000256" key="1">
    <source>
        <dbReference type="ARBA" id="ARBA00004434"/>
    </source>
</evidence>
<dbReference type="SUPFAM" id="SSF54928">
    <property type="entry name" value="RNA-binding domain, RBD"/>
    <property type="match status" value="1"/>
</dbReference>
<gene>
    <name evidence="14" type="ORF">Rt10032_c17g5845</name>
</gene>
<organism evidence="14 15">
    <name type="scientific">Rhodotorula toruloides</name>
    <name type="common">Yeast</name>
    <name type="synonym">Rhodosporidium toruloides</name>
    <dbReference type="NCBI Taxonomy" id="5286"/>
    <lineage>
        <taxon>Eukaryota</taxon>
        <taxon>Fungi</taxon>
        <taxon>Dikarya</taxon>
        <taxon>Basidiomycota</taxon>
        <taxon>Pucciniomycotina</taxon>
        <taxon>Microbotryomycetes</taxon>
        <taxon>Sporidiobolales</taxon>
        <taxon>Sporidiobolaceae</taxon>
        <taxon>Rhodotorula</taxon>
    </lineage>
</organism>
<evidence type="ECO:0000256" key="6">
    <source>
        <dbReference type="ARBA" id="ARBA00022989"/>
    </source>
</evidence>
<comment type="similarity">
    <text evidence="2">Belongs to the YME2 family.</text>
</comment>
<evidence type="ECO:0000256" key="3">
    <source>
        <dbReference type="ARBA" id="ARBA00020222"/>
    </source>
</evidence>
<comment type="subcellular location">
    <subcellularLocation>
        <location evidence="1">Mitochondrion inner membrane</location>
        <topology evidence="1">Single-pass membrane protein</topology>
    </subcellularLocation>
</comment>
<dbReference type="InterPro" id="IPR018850">
    <property type="entry name" value="Mt_escape_2_C"/>
</dbReference>
<keyword evidence="10" id="KW-0175">Coiled coil</keyword>
<evidence type="ECO:0000259" key="13">
    <source>
        <dbReference type="Pfam" id="PF12455"/>
    </source>
</evidence>
<dbReference type="Gene3D" id="3.40.50.300">
    <property type="entry name" value="P-loop containing nucleotide triphosphate hydrolases"/>
    <property type="match status" value="1"/>
</dbReference>
<dbReference type="PANTHER" id="PTHR32198">
    <property type="entry name" value="MITOCHONDRIAL ESCAPE PROTEIN 2"/>
    <property type="match status" value="1"/>
</dbReference>
<keyword evidence="4" id="KW-0812">Transmembrane</keyword>
<feature type="coiled-coil region" evidence="10">
    <location>
        <begin position="761"/>
        <end position="868"/>
    </location>
</feature>
<evidence type="ECO:0000256" key="4">
    <source>
        <dbReference type="ARBA" id="ARBA00022692"/>
    </source>
</evidence>
<feature type="compositionally biased region" description="Pro residues" evidence="11">
    <location>
        <begin position="927"/>
        <end position="939"/>
    </location>
</feature>
<dbReference type="OrthoDB" id="10267654at2759"/>
<accession>A0A511KN66</accession>
<dbReference type="InterPro" id="IPR027417">
    <property type="entry name" value="P-loop_NTPase"/>
</dbReference>
<dbReference type="Pfam" id="PF10443">
    <property type="entry name" value="RNA12"/>
    <property type="match status" value="1"/>
</dbReference>
<evidence type="ECO:0000256" key="2">
    <source>
        <dbReference type="ARBA" id="ARBA00010320"/>
    </source>
</evidence>
<dbReference type="PANTHER" id="PTHR32198:SF2">
    <property type="entry name" value="MITOCHONDRIAL ESCAPE PROTEIN 2"/>
    <property type="match status" value="1"/>
</dbReference>
<evidence type="ECO:0000256" key="7">
    <source>
        <dbReference type="ARBA" id="ARBA00023128"/>
    </source>
</evidence>
<evidence type="ECO:0000256" key="8">
    <source>
        <dbReference type="ARBA" id="ARBA00023136"/>
    </source>
</evidence>
<evidence type="ECO:0000256" key="9">
    <source>
        <dbReference type="ARBA" id="ARBA00025276"/>
    </source>
</evidence>
<dbReference type="GO" id="GO:0005743">
    <property type="term" value="C:mitochondrial inner membrane"/>
    <property type="evidence" value="ECO:0007669"/>
    <property type="project" value="UniProtKB-SubCell"/>
</dbReference>
<dbReference type="SUPFAM" id="SSF52540">
    <property type="entry name" value="P-loop containing nucleoside triphosphate hydrolases"/>
    <property type="match status" value="1"/>
</dbReference>
<proteinExistence type="inferred from homology"/>
<feature type="coiled-coil region" evidence="10">
    <location>
        <begin position="52"/>
        <end position="156"/>
    </location>
</feature>
<dbReference type="EMBL" id="BJWK01000017">
    <property type="protein sequence ID" value="GEM11828.1"/>
    <property type="molecule type" value="Genomic_DNA"/>
</dbReference>
<keyword evidence="7" id="KW-0496">Mitochondrion</keyword>
<protein>
    <recommendedName>
        <fullName evidence="3">Mitochondrial escape protein 2</fullName>
    </recommendedName>
</protein>